<sequence>MSSIRPSGPQDLDVLVELWLQESLTAHPFIDAEYWRTNAEEMKTKYLPMADTVVIEEDGHVAGFVSMVDDYLAALFIDSRHHKKGLGKQLLDHVKQDRTAIRLQVYRQNERAVRFYEKQGFRIEEEMIDEETSTEEYRMVWMRNHE</sequence>
<protein>
    <submittedName>
        <fullName evidence="4">GNAT family acetyltransferase</fullName>
    </submittedName>
</protein>
<dbReference type="eggNOG" id="COG0456">
    <property type="taxonomic scope" value="Bacteria"/>
</dbReference>
<organism evidence="4 5">
    <name type="scientific">Paenibacillus tyrfis</name>
    <dbReference type="NCBI Taxonomy" id="1501230"/>
    <lineage>
        <taxon>Bacteria</taxon>
        <taxon>Bacillati</taxon>
        <taxon>Bacillota</taxon>
        <taxon>Bacilli</taxon>
        <taxon>Bacillales</taxon>
        <taxon>Paenibacillaceae</taxon>
        <taxon>Paenibacillus</taxon>
    </lineage>
</organism>
<evidence type="ECO:0000313" key="4">
    <source>
        <dbReference type="EMBL" id="KEQ22012.1"/>
    </source>
</evidence>
<name>A0A081NU89_9BACL</name>
<dbReference type="AlphaFoldDB" id="A0A081NU89"/>
<dbReference type="SUPFAM" id="SSF55729">
    <property type="entry name" value="Acyl-CoA N-acyltransferases (Nat)"/>
    <property type="match status" value="1"/>
</dbReference>
<dbReference type="PANTHER" id="PTHR43800:SF1">
    <property type="entry name" value="PEPTIDYL-LYSINE N-ACETYLTRANSFERASE YJAB"/>
    <property type="match status" value="1"/>
</dbReference>
<dbReference type="InterPro" id="IPR000182">
    <property type="entry name" value="GNAT_dom"/>
</dbReference>
<dbReference type="NCBIfam" id="NF007853">
    <property type="entry name" value="PRK10562.1"/>
    <property type="match status" value="1"/>
</dbReference>
<dbReference type="CDD" id="cd04301">
    <property type="entry name" value="NAT_SF"/>
    <property type="match status" value="1"/>
</dbReference>
<dbReference type="EMBL" id="JNVM01000047">
    <property type="protein sequence ID" value="KEQ22012.1"/>
    <property type="molecule type" value="Genomic_DNA"/>
</dbReference>
<keyword evidence="2" id="KW-0012">Acyltransferase</keyword>
<keyword evidence="5" id="KW-1185">Reference proteome</keyword>
<evidence type="ECO:0000313" key="5">
    <source>
        <dbReference type="Proteomes" id="UP000028123"/>
    </source>
</evidence>
<dbReference type="OrthoDB" id="9789605at2"/>
<proteinExistence type="predicted"/>
<dbReference type="Proteomes" id="UP000028123">
    <property type="component" value="Unassembled WGS sequence"/>
</dbReference>
<accession>A0A081NU89</accession>
<evidence type="ECO:0000256" key="2">
    <source>
        <dbReference type="ARBA" id="ARBA00023315"/>
    </source>
</evidence>
<dbReference type="InterPro" id="IPR016181">
    <property type="entry name" value="Acyl_CoA_acyltransferase"/>
</dbReference>
<evidence type="ECO:0000256" key="1">
    <source>
        <dbReference type="ARBA" id="ARBA00022679"/>
    </source>
</evidence>
<evidence type="ECO:0000259" key="3">
    <source>
        <dbReference type="PROSITE" id="PS51186"/>
    </source>
</evidence>
<dbReference type="PANTHER" id="PTHR43800">
    <property type="entry name" value="PEPTIDYL-LYSINE N-ACETYLTRANSFERASE YJAB"/>
    <property type="match status" value="1"/>
</dbReference>
<dbReference type="Gene3D" id="3.40.630.30">
    <property type="match status" value="1"/>
</dbReference>
<dbReference type="PROSITE" id="PS51186">
    <property type="entry name" value="GNAT"/>
    <property type="match status" value="1"/>
</dbReference>
<dbReference type="RefSeq" id="WP_036692746.1">
    <property type="nucleotide sequence ID" value="NZ_FYEP01000003.1"/>
</dbReference>
<feature type="domain" description="N-acetyltransferase" evidence="3">
    <location>
        <begin position="2"/>
        <end position="144"/>
    </location>
</feature>
<comment type="caution">
    <text evidence="4">The sequence shown here is derived from an EMBL/GenBank/DDBJ whole genome shotgun (WGS) entry which is preliminary data.</text>
</comment>
<keyword evidence="1 4" id="KW-0808">Transferase</keyword>
<gene>
    <name evidence="4" type="ORF">ET33_28520</name>
</gene>
<dbReference type="GO" id="GO:0016747">
    <property type="term" value="F:acyltransferase activity, transferring groups other than amino-acyl groups"/>
    <property type="evidence" value="ECO:0007669"/>
    <property type="project" value="InterPro"/>
</dbReference>
<dbReference type="Pfam" id="PF13673">
    <property type="entry name" value="Acetyltransf_10"/>
    <property type="match status" value="1"/>
</dbReference>
<reference evidence="4 5" key="1">
    <citation type="submission" date="2014-06" db="EMBL/GenBank/DDBJ databases">
        <title>Draft genome sequence of Paenibacillus sp. MSt1.</title>
        <authorList>
            <person name="Aw Y.K."/>
            <person name="Ong K.S."/>
            <person name="Gan H.M."/>
            <person name="Lee S.M."/>
        </authorList>
    </citation>
    <scope>NUCLEOTIDE SEQUENCE [LARGE SCALE GENOMIC DNA]</scope>
    <source>
        <strain evidence="4 5">MSt1</strain>
    </source>
</reference>